<dbReference type="AlphaFoldDB" id="A0AAD5UHM0"/>
<keyword evidence="9" id="KW-1185">Reference proteome</keyword>
<dbReference type="GO" id="GO:0005634">
    <property type="term" value="C:nucleus"/>
    <property type="evidence" value="ECO:0007669"/>
    <property type="project" value="UniProtKB-SubCell"/>
</dbReference>
<keyword evidence="2 5" id="KW-0238">DNA-binding</keyword>
<keyword evidence="1" id="KW-0805">Transcription regulation</keyword>
<dbReference type="InterPro" id="IPR030456">
    <property type="entry name" value="TF_fork_head_CS_2"/>
</dbReference>
<dbReference type="Pfam" id="PF00250">
    <property type="entry name" value="Forkhead"/>
    <property type="match status" value="1"/>
</dbReference>
<evidence type="ECO:0000256" key="6">
    <source>
        <dbReference type="SAM" id="MobiDB-lite"/>
    </source>
</evidence>
<feature type="region of interest" description="Disordered" evidence="6">
    <location>
        <begin position="116"/>
        <end position="152"/>
    </location>
</feature>
<dbReference type="PRINTS" id="PR00053">
    <property type="entry name" value="FORKHEAD"/>
</dbReference>
<gene>
    <name evidence="8" type="primary">FOXK1</name>
    <name evidence="8" type="ORF">HK103_005834</name>
</gene>
<accession>A0AAD5UHM0</accession>
<feature type="DNA-binding region" description="Fork-head" evidence="5">
    <location>
        <begin position="47"/>
        <end position="138"/>
    </location>
</feature>
<organism evidence="8 9">
    <name type="scientific">Boothiomyces macroporosus</name>
    <dbReference type="NCBI Taxonomy" id="261099"/>
    <lineage>
        <taxon>Eukaryota</taxon>
        <taxon>Fungi</taxon>
        <taxon>Fungi incertae sedis</taxon>
        <taxon>Chytridiomycota</taxon>
        <taxon>Chytridiomycota incertae sedis</taxon>
        <taxon>Chytridiomycetes</taxon>
        <taxon>Rhizophydiales</taxon>
        <taxon>Terramycetaceae</taxon>
        <taxon>Boothiomyces</taxon>
    </lineage>
</organism>
<dbReference type="CDD" id="cd00059">
    <property type="entry name" value="FH_FOX"/>
    <property type="match status" value="1"/>
</dbReference>
<dbReference type="Gene3D" id="1.10.10.10">
    <property type="entry name" value="Winged helix-like DNA-binding domain superfamily/Winged helix DNA-binding domain"/>
    <property type="match status" value="1"/>
</dbReference>
<evidence type="ECO:0000256" key="5">
    <source>
        <dbReference type="PROSITE-ProRule" id="PRU00089"/>
    </source>
</evidence>
<sequence>MSTESANRYKLAGNQITSKYIADQLAWEPVQQTKIKDTNQEYKNCGRPPIPYAQLISQAIENAPSRKVTLSGIYQYVMTYYPYFKTAGSGWKNSVRHNLSLNKSFVRVPRPPLEKGKGAYWTKSDEATDTKKSQRRSHRDSPYFSDSFHEPKSSHSELLDAFSYTKDVFDCKPANYGQPYADARQQLSSTSMATLLDGENEQNLGKYTFDEKQGNQLYFEPTSYFQHQTSMEDLGVSQQISESNLSNASFMTVNQNIDQNNFINNSAFQSMEFPSSSSVENSEQYERGMYPIFNHDQFSFQDFSSSFNCPQSYMSDYNSQYPSSLDDPNHSMLLSENWPEGSEAAIEWEGLNEESQTNQ</sequence>
<dbReference type="Proteomes" id="UP001210925">
    <property type="component" value="Unassembled WGS sequence"/>
</dbReference>
<dbReference type="SMART" id="SM00339">
    <property type="entry name" value="FH"/>
    <property type="match status" value="1"/>
</dbReference>
<comment type="caution">
    <text evidence="8">The sequence shown here is derived from an EMBL/GenBank/DDBJ whole genome shotgun (WGS) entry which is preliminary data.</text>
</comment>
<dbReference type="GO" id="GO:0000978">
    <property type="term" value="F:RNA polymerase II cis-regulatory region sequence-specific DNA binding"/>
    <property type="evidence" value="ECO:0007669"/>
    <property type="project" value="TreeGrafter"/>
</dbReference>
<reference evidence="8" key="1">
    <citation type="submission" date="2020-05" db="EMBL/GenBank/DDBJ databases">
        <title>Phylogenomic resolution of chytrid fungi.</title>
        <authorList>
            <person name="Stajich J.E."/>
            <person name="Amses K."/>
            <person name="Simmons R."/>
            <person name="Seto K."/>
            <person name="Myers J."/>
            <person name="Bonds A."/>
            <person name="Quandt C.A."/>
            <person name="Barry K."/>
            <person name="Liu P."/>
            <person name="Grigoriev I."/>
            <person name="Longcore J.E."/>
            <person name="James T.Y."/>
        </authorList>
    </citation>
    <scope>NUCLEOTIDE SEQUENCE</scope>
    <source>
        <strain evidence="8">PLAUS21</strain>
    </source>
</reference>
<dbReference type="PROSITE" id="PS00658">
    <property type="entry name" value="FORK_HEAD_2"/>
    <property type="match status" value="1"/>
</dbReference>
<dbReference type="GO" id="GO:0000981">
    <property type="term" value="F:DNA-binding transcription factor activity, RNA polymerase II-specific"/>
    <property type="evidence" value="ECO:0007669"/>
    <property type="project" value="TreeGrafter"/>
</dbReference>
<dbReference type="PROSITE" id="PS50039">
    <property type="entry name" value="FORK_HEAD_3"/>
    <property type="match status" value="1"/>
</dbReference>
<evidence type="ECO:0000259" key="7">
    <source>
        <dbReference type="PROSITE" id="PS50039"/>
    </source>
</evidence>
<dbReference type="FunFam" id="1.10.10.10:FF:000135">
    <property type="entry name" value="forkhead box protein G1"/>
    <property type="match status" value="1"/>
</dbReference>
<keyword evidence="3" id="KW-0804">Transcription</keyword>
<evidence type="ECO:0000313" key="9">
    <source>
        <dbReference type="Proteomes" id="UP001210925"/>
    </source>
</evidence>
<dbReference type="PANTHER" id="PTHR46078:SF2">
    <property type="entry name" value="FORK-HEAD DOMAIN-CONTAINING PROTEIN"/>
    <property type="match status" value="1"/>
</dbReference>
<dbReference type="InterPro" id="IPR001766">
    <property type="entry name" value="Fork_head_dom"/>
</dbReference>
<dbReference type="InterPro" id="IPR036390">
    <property type="entry name" value="WH_DNA-bd_sf"/>
</dbReference>
<comment type="subcellular location">
    <subcellularLocation>
        <location evidence="5">Nucleus</location>
    </subcellularLocation>
</comment>
<name>A0AAD5UHM0_9FUNG</name>
<evidence type="ECO:0000256" key="3">
    <source>
        <dbReference type="ARBA" id="ARBA00023163"/>
    </source>
</evidence>
<evidence type="ECO:0000256" key="1">
    <source>
        <dbReference type="ARBA" id="ARBA00023015"/>
    </source>
</evidence>
<feature type="compositionally biased region" description="Basic and acidic residues" evidence="6">
    <location>
        <begin position="116"/>
        <end position="132"/>
    </location>
</feature>
<evidence type="ECO:0000256" key="2">
    <source>
        <dbReference type="ARBA" id="ARBA00023125"/>
    </source>
</evidence>
<protein>
    <submittedName>
        <fullName evidence="8">Forkhead box protein K1</fullName>
    </submittedName>
</protein>
<feature type="domain" description="Fork-head" evidence="7">
    <location>
        <begin position="47"/>
        <end position="138"/>
    </location>
</feature>
<dbReference type="SUPFAM" id="SSF46785">
    <property type="entry name" value="Winged helix' DNA-binding domain"/>
    <property type="match status" value="1"/>
</dbReference>
<dbReference type="InterPro" id="IPR036388">
    <property type="entry name" value="WH-like_DNA-bd_sf"/>
</dbReference>
<dbReference type="PANTHER" id="PTHR46078">
    <property type="entry name" value="FORKHEAD BOX PROTEIN J2 FAMILY MEMBER"/>
    <property type="match status" value="1"/>
</dbReference>
<proteinExistence type="predicted"/>
<evidence type="ECO:0000256" key="4">
    <source>
        <dbReference type="ARBA" id="ARBA00023242"/>
    </source>
</evidence>
<dbReference type="EMBL" id="JADGKB010000058">
    <property type="protein sequence ID" value="KAJ3255918.1"/>
    <property type="molecule type" value="Genomic_DNA"/>
</dbReference>
<keyword evidence="4 5" id="KW-0539">Nucleus</keyword>
<feature type="region of interest" description="Disordered" evidence="6">
    <location>
        <begin position="335"/>
        <end position="359"/>
    </location>
</feature>
<dbReference type="InterPro" id="IPR045912">
    <property type="entry name" value="FOXJ2/3-like"/>
</dbReference>
<evidence type="ECO:0000313" key="8">
    <source>
        <dbReference type="EMBL" id="KAJ3255918.1"/>
    </source>
</evidence>